<dbReference type="GO" id="GO:0005886">
    <property type="term" value="C:plasma membrane"/>
    <property type="evidence" value="ECO:0000318"/>
    <property type="project" value="GO_Central"/>
</dbReference>
<evidence type="ECO:0000256" key="1">
    <source>
        <dbReference type="ARBA" id="ARBA00004141"/>
    </source>
</evidence>
<dbReference type="AlphaFoldDB" id="A0A072UPI4"/>
<reference evidence="12" key="4">
    <citation type="journal article" date="2018" name="Nat. Plants">
        <title>Whole-genome landscape of Medicago truncatula symbiotic genes.</title>
        <authorList>
            <person name="Pecrix Y."/>
            <person name="Staton S.E."/>
            <person name="Sallet E."/>
            <person name="Lelandais-Briere C."/>
            <person name="Moreau S."/>
            <person name="Carrere S."/>
            <person name="Blein T."/>
            <person name="Jardinaud M.F."/>
            <person name="Latrasse D."/>
            <person name="Zouine M."/>
            <person name="Zahm M."/>
            <person name="Kreplak J."/>
            <person name="Mayjonade B."/>
            <person name="Satge C."/>
            <person name="Perez M."/>
            <person name="Cauet S."/>
            <person name="Marande W."/>
            <person name="Chantry-Darmon C."/>
            <person name="Lopez-Roques C."/>
            <person name="Bouchez O."/>
            <person name="Berard A."/>
            <person name="Debelle F."/>
            <person name="Munos S."/>
            <person name="Bendahmane A."/>
            <person name="Berges H."/>
            <person name="Niebel A."/>
            <person name="Buitink J."/>
            <person name="Frugier F."/>
            <person name="Benhamed M."/>
            <person name="Crespi M."/>
            <person name="Gouzy J."/>
            <person name="Gamas P."/>
        </authorList>
    </citation>
    <scope>NUCLEOTIDE SEQUENCE [LARGE SCALE GENOMIC DNA]</scope>
    <source>
        <strain evidence="12">cv. Jemalong A17</strain>
    </source>
</reference>
<feature type="transmembrane region" description="Helical" evidence="6">
    <location>
        <begin position="16"/>
        <end position="37"/>
    </location>
</feature>
<evidence type="ECO:0000313" key="11">
    <source>
        <dbReference type="Proteomes" id="UP000002051"/>
    </source>
</evidence>
<dbReference type="EMBL" id="CM001220">
    <property type="protein sequence ID" value="KEH31281.1"/>
    <property type="molecule type" value="Genomic_DNA"/>
</dbReference>
<feature type="transmembrane region" description="Helical" evidence="6">
    <location>
        <begin position="284"/>
        <end position="305"/>
    </location>
</feature>
<comment type="similarity">
    <text evidence="2 6">Belongs to the drug/metabolite transporter (DMT) superfamily. Plant drug/metabolite exporter (P-DME) (TC 2.A.7.4) family.</text>
</comment>
<keyword evidence="5 6" id="KW-0472">Membrane</keyword>
<feature type="domain" description="EamA" evidence="7">
    <location>
        <begin position="15"/>
        <end position="155"/>
    </location>
</feature>
<organism evidence="8 11">
    <name type="scientific">Medicago truncatula</name>
    <name type="common">Barrel medic</name>
    <name type="synonym">Medicago tribuloides</name>
    <dbReference type="NCBI Taxonomy" id="3880"/>
    <lineage>
        <taxon>Eukaryota</taxon>
        <taxon>Viridiplantae</taxon>
        <taxon>Streptophyta</taxon>
        <taxon>Embryophyta</taxon>
        <taxon>Tracheophyta</taxon>
        <taxon>Spermatophyta</taxon>
        <taxon>Magnoliopsida</taxon>
        <taxon>eudicotyledons</taxon>
        <taxon>Gunneridae</taxon>
        <taxon>Pentapetalae</taxon>
        <taxon>rosids</taxon>
        <taxon>fabids</taxon>
        <taxon>Fabales</taxon>
        <taxon>Fabaceae</taxon>
        <taxon>Papilionoideae</taxon>
        <taxon>50 kb inversion clade</taxon>
        <taxon>NPAAA clade</taxon>
        <taxon>Hologalegina</taxon>
        <taxon>IRL clade</taxon>
        <taxon>Trifolieae</taxon>
        <taxon>Medicago</taxon>
    </lineage>
</organism>
<evidence type="ECO:0000313" key="10">
    <source>
        <dbReference type="EnsemblPlants" id="KEH31281"/>
    </source>
</evidence>
<protein>
    <recommendedName>
        <fullName evidence="6">WAT1-related protein</fullName>
    </recommendedName>
</protein>
<dbReference type="EnsemblPlants" id="KEH31281">
    <property type="protein sequence ID" value="KEH31281"/>
    <property type="gene ID" value="MTR_4g094362"/>
</dbReference>
<reference evidence="8 11" key="2">
    <citation type="journal article" date="2014" name="BMC Genomics">
        <title>An improved genome release (version Mt4.0) for the model legume Medicago truncatula.</title>
        <authorList>
            <person name="Tang H."/>
            <person name="Krishnakumar V."/>
            <person name="Bidwell S."/>
            <person name="Rosen B."/>
            <person name="Chan A."/>
            <person name="Zhou S."/>
            <person name="Gentzbittel L."/>
            <person name="Childs K.L."/>
            <person name="Yandell M."/>
            <person name="Gundlach H."/>
            <person name="Mayer K.F."/>
            <person name="Schwartz D.C."/>
            <person name="Town C.D."/>
        </authorList>
    </citation>
    <scope>GENOME REANNOTATION</scope>
    <source>
        <strain evidence="8">A17</strain>
        <strain evidence="10 11">cv. Jemalong A17</strain>
    </source>
</reference>
<dbReference type="PANTHER" id="PTHR31218">
    <property type="entry name" value="WAT1-RELATED PROTEIN"/>
    <property type="match status" value="1"/>
</dbReference>
<feature type="transmembrane region" description="Helical" evidence="6">
    <location>
        <begin position="259"/>
        <end position="277"/>
    </location>
</feature>
<dbReference type="Proteomes" id="UP000265566">
    <property type="component" value="Chromosome 4"/>
</dbReference>
<reference evidence="9" key="5">
    <citation type="journal article" date="2018" name="Nat. Plants">
        <title>Whole-genome landscape of Medicago truncatula symbiotic genes.</title>
        <authorList>
            <person name="Pecrix Y."/>
            <person name="Gamas P."/>
            <person name="Carrere S."/>
        </authorList>
    </citation>
    <scope>NUCLEOTIDE SEQUENCE</scope>
    <source>
        <tissue evidence="9">Leaves</tissue>
    </source>
</reference>
<dbReference type="Pfam" id="PF00892">
    <property type="entry name" value="EamA"/>
    <property type="match status" value="2"/>
</dbReference>
<feature type="transmembrane region" description="Helical" evidence="6">
    <location>
        <begin position="311"/>
        <end position="330"/>
    </location>
</feature>
<evidence type="ECO:0000313" key="12">
    <source>
        <dbReference type="Proteomes" id="UP000265566"/>
    </source>
</evidence>
<evidence type="ECO:0000256" key="4">
    <source>
        <dbReference type="ARBA" id="ARBA00022989"/>
    </source>
</evidence>
<gene>
    <name evidence="10" type="primary">25493318</name>
    <name evidence="8" type="ordered locus">MTR_4g094362</name>
    <name evidence="9" type="ORF">MtrunA17_Chr4g0051021</name>
</gene>
<dbReference type="InterPro" id="IPR000620">
    <property type="entry name" value="EamA_dom"/>
</dbReference>
<evidence type="ECO:0000313" key="9">
    <source>
        <dbReference type="EMBL" id="RHN62771.1"/>
    </source>
</evidence>
<feature type="domain" description="EamA" evidence="7">
    <location>
        <begin position="189"/>
        <end position="328"/>
    </location>
</feature>
<dbReference type="SUPFAM" id="SSF103481">
    <property type="entry name" value="Multidrug resistance efflux transporter EmrE"/>
    <property type="match status" value="2"/>
</dbReference>
<dbReference type="OrthoDB" id="1728340at2759"/>
<feature type="transmembrane region" description="Helical" evidence="6">
    <location>
        <begin position="189"/>
        <end position="208"/>
    </location>
</feature>
<proteinExistence type="inferred from homology"/>
<dbReference type="Gramene" id="rna25380">
    <property type="protein sequence ID" value="RHN62771.1"/>
    <property type="gene ID" value="gene25380"/>
</dbReference>
<evidence type="ECO:0000313" key="8">
    <source>
        <dbReference type="EMBL" id="KEH31281.1"/>
    </source>
</evidence>
<feature type="transmembrane region" description="Helical" evidence="6">
    <location>
        <begin position="140"/>
        <end position="158"/>
    </location>
</feature>
<accession>A0A072UPI4</accession>
<name>A0A072UPI4_MEDTR</name>
<reference evidence="8 11" key="1">
    <citation type="journal article" date="2011" name="Nature">
        <title>The Medicago genome provides insight into the evolution of rhizobial symbioses.</title>
        <authorList>
            <person name="Young N.D."/>
            <person name="Debelle F."/>
            <person name="Oldroyd G.E."/>
            <person name="Geurts R."/>
            <person name="Cannon S.B."/>
            <person name="Udvardi M.K."/>
            <person name="Benedito V.A."/>
            <person name="Mayer K.F."/>
            <person name="Gouzy J."/>
            <person name="Schoof H."/>
            <person name="Van de Peer Y."/>
            <person name="Proost S."/>
            <person name="Cook D.R."/>
            <person name="Meyers B.C."/>
            <person name="Spannagl M."/>
            <person name="Cheung F."/>
            <person name="De Mita S."/>
            <person name="Krishnakumar V."/>
            <person name="Gundlach H."/>
            <person name="Zhou S."/>
            <person name="Mudge J."/>
            <person name="Bharti A.K."/>
            <person name="Murray J.D."/>
            <person name="Naoumkina M.A."/>
            <person name="Rosen B."/>
            <person name="Silverstein K.A."/>
            <person name="Tang H."/>
            <person name="Rombauts S."/>
            <person name="Zhao P.X."/>
            <person name="Zhou P."/>
            <person name="Barbe V."/>
            <person name="Bardou P."/>
            <person name="Bechner M."/>
            <person name="Bellec A."/>
            <person name="Berger A."/>
            <person name="Berges H."/>
            <person name="Bidwell S."/>
            <person name="Bisseling T."/>
            <person name="Choisne N."/>
            <person name="Couloux A."/>
            <person name="Denny R."/>
            <person name="Deshpande S."/>
            <person name="Dai X."/>
            <person name="Doyle J.J."/>
            <person name="Dudez A.M."/>
            <person name="Farmer A.D."/>
            <person name="Fouteau S."/>
            <person name="Franken C."/>
            <person name="Gibelin C."/>
            <person name="Gish J."/>
            <person name="Goldstein S."/>
            <person name="Gonzalez A.J."/>
            <person name="Green P.J."/>
            <person name="Hallab A."/>
            <person name="Hartog M."/>
            <person name="Hua A."/>
            <person name="Humphray S.J."/>
            <person name="Jeong D.H."/>
            <person name="Jing Y."/>
            <person name="Jocker A."/>
            <person name="Kenton S.M."/>
            <person name="Kim D.J."/>
            <person name="Klee K."/>
            <person name="Lai H."/>
            <person name="Lang C."/>
            <person name="Lin S."/>
            <person name="Macmil S.L."/>
            <person name="Magdelenat G."/>
            <person name="Matthews L."/>
            <person name="McCorrison J."/>
            <person name="Monaghan E.L."/>
            <person name="Mun J.H."/>
            <person name="Najar F.Z."/>
            <person name="Nicholson C."/>
            <person name="Noirot C."/>
            <person name="O'Bleness M."/>
            <person name="Paule C.R."/>
            <person name="Poulain J."/>
            <person name="Prion F."/>
            <person name="Qin B."/>
            <person name="Qu C."/>
            <person name="Retzel E.F."/>
            <person name="Riddle C."/>
            <person name="Sallet E."/>
            <person name="Samain S."/>
            <person name="Samson N."/>
            <person name="Sanders I."/>
            <person name="Saurat O."/>
            <person name="Scarpelli C."/>
            <person name="Schiex T."/>
            <person name="Segurens B."/>
            <person name="Severin A.J."/>
            <person name="Sherrier D.J."/>
            <person name="Shi R."/>
            <person name="Sims S."/>
            <person name="Singer S.R."/>
            <person name="Sinharoy S."/>
            <person name="Sterck L."/>
            <person name="Viollet A."/>
            <person name="Wang B.B."/>
            <person name="Wang K."/>
            <person name="Wang M."/>
            <person name="Wang X."/>
            <person name="Warfsmann J."/>
            <person name="Weissenbach J."/>
            <person name="White D.D."/>
            <person name="White J.D."/>
            <person name="Wiley G.B."/>
            <person name="Wincker P."/>
            <person name="Xing Y."/>
            <person name="Yang L."/>
            <person name="Yao Z."/>
            <person name="Ying F."/>
            <person name="Zhai J."/>
            <person name="Zhou L."/>
            <person name="Zuber A."/>
            <person name="Denarie J."/>
            <person name="Dixon R.A."/>
            <person name="May G.D."/>
            <person name="Schwartz D.C."/>
            <person name="Rogers J."/>
            <person name="Quetier F."/>
            <person name="Town C.D."/>
            <person name="Roe B.A."/>
        </authorList>
    </citation>
    <scope>NUCLEOTIDE SEQUENCE [LARGE SCALE GENOMIC DNA]</scope>
    <source>
        <strain evidence="8">A17</strain>
        <strain evidence="10 11">cv. Jemalong A17</strain>
    </source>
</reference>
<feature type="transmembrane region" description="Helical" evidence="6">
    <location>
        <begin position="107"/>
        <end position="128"/>
    </location>
</feature>
<evidence type="ECO:0000256" key="5">
    <source>
        <dbReference type="ARBA" id="ARBA00023136"/>
    </source>
</evidence>
<dbReference type="EMBL" id="PSQE01000004">
    <property type="protein sequence ID" value="RHN62771.1"/>
    <property type="molecule type" value="Genomic_DNA"/>
</dbReference>
<keyword evidence="4 6" id="KW-1133">Transmembrane helix</keyword>
<sequence length="380" mass="41565">MVNLFNVEAIESAKPVLLMIVVQSIYALVNIMFKIVINDGTSLSILIAYRFIFSTAFIVPFAILFERKSVHSLTGRVIFQAFLCGLFGGSLQQNLYVKSLALVSTTYTVAMLNLIPAITYIMVVSLRMEKPNLGTSAGNAKLLGTLVGIGGAMILTLYKGRRLFNWSMHSDLLQHASSPPQGAPAKSHMWGIMLALATSFNFSLWFIIQSKMTQNFPWHYSIAALTSIMSAIQSIVYALCTERYRSQWKLDWNLRLLTVASAGILASGTCFVLLAWCVRLKGPLFVSAFNPLTLLMVALAGSVLLNEYITIGSLIGAVLIVCGLYMLLWGKSKETRKVESEIMSAKGPIKCDSIHISNEKKAASVGPVKSSTLNNTSGKV</sequence>
<dbReference type="KEGG" id="mtr:25493318"/>
<dbReference type="GO" id="GO:0022857">
    <property type="term" value="F:transmembrane transporter activity"/>
    <property type="evidence" value="ECO:0007669"/>
    <property type="project" value="InterPro"/>
</dbReference>
<evidence type="ECO:0000256" key="6">
    <source>
        <dbReference type="RuleBase" id="RU363077"/>
    </source>
</evidence>
<dbReference type="Proteomes" id="UP000002051">
    <property type="component" value="Chromosome 4"/>
</dbReference>
<comment type="subcellular location">
    <subcellularLocation>
        <location evidence="1 6">Membrane</location>
        <topology evidence="1 6">Multi-pass membrane protein</topology>
    </subcellularLocation>
</comment>
<keyword evidence="3 6" id="KW-0812">Transmembrane</keyword>
<feature type="transmembrane region" description="Helical" evidence="6">
    <location>
        <begin position="220"/>
        <end position="239"/>
    </location>
</feature>
<evidence type="ECO:0000259" key="7">
    <source>
        <dbReference type="Pfam" id="PF00892"/>
    </source>
</evidence>
<dbReference type="InterPro" id="IPR030184">
    <property type="entry name" value="WAT1-related"/>
</dbReference>
<dbReference type="InterPro" id="IPR037185">
    <property type="entry name" value="EmrE-like"/>
</dbReference>
<reference evidence="10" key="3">
    <citation type="submission" date="2015-04" db="UniProtKB">
        <authorList>
            <consortium name="EnsemblPlants"/>
        </authorList>
    </citation>
    <scope>IDENTIFICATION</scope>
    <source>
        <strain evidence="10">cv. Jemalong A17</strain>
    </source>
</reference>
<evidence type="ECO:0000256" key="2">
    <source>
        <dbReference type="ARBA" id="ARBA00007635"/>
    </source>
</evidence>
<keyword evidence="11" id="KW-1185">Reference proteome</keyword>
<dbReference type="HOGENOM" id="CLU_025359_1_0_1"/>
<feature type="transmembrane region" description="Helical" evidence="6">
    <location>
        <begin position="43"/>
        <end position="65"/>
    </location>
</feature>
<evidence type="ECO:0000256" key="3">
    <source>
        <dbReference type="ARBA" id="ARBA00022692"/>
    </source>
</evidence>